<dbReference type="SUPFAM" id="SSF51338">
    <property type="entry name" value="Composite domain of metallo-dependent hydrolases"/>
    <property type="match status" value="1"/>
</dbReference>
<evidence type="ECO:0000259" key="2">
    <source>
        <dbReference type="Pfam" id="PF07969"/>
    </source>
</evidence>
<dbReference type="InterPro" id="IPR013108">
    <property type="entry name" value="Amidohydro_3"/>
</dbReference>
<dbReference type="Gene3D" id="2.30.40.10">
    <property type="entry name" value="Urease, subunit C, domain 1"/>
    <property type="match status" value="1"/>
</dbReference>
<dbReference type="RefSeq" id="WP_182944146.1">
    <property type="nucleotide sequence ID" value="NZ_JABEQH010000017.1"/>
</dbReference>
<accession>A0A7W4J8S6</accession>
<dbReference type="Proteomes" id="UP000561066">
    <property type="component" value="Unassembled WGS sequence"/>
</dbReference>
<proteinExistence type="predicted"/>
<dbReference type="Gene3D" id="3.10.310.70">
    <property type="match status" value="1"/>
</dbReference>
<dbReference type="InterPro" id="IPR011059">
    <property type="entry name" value="Metal-dep_hydrolase_composite"/>
</dbReference>
<dbReference type="PANTHER" id="PTHR22642:SF2">
    <property type="entry name" value="PROTEIN LONG AFTER FAR-RED 3"/>
    <property type="match status" value="1"/>
</dbReference>
<name>A0A7W4J8S6_9PROT</name>
<feature type="chain" id="PRO_5030623802" evidence="1">
    <location>
        <begin position="24"/>
        <end position="603"/>
    </location>
</feature>
<dbReference type="AlphaFoldDB" id="A0A7W4J8S6"/>
<comment type="caution">
    <text evidence="3">The sequence shown here is derived from an EMBL/GenBank/DDBJ whole genome shotgun (WGS) entry which is preliminary data.</text>
</comment>
<evidence type="ECO:0000256" key="1">
    <source>
        <dbReference type="SAM" id="SignalP"/>
    </source>
</evidence>
<keyword evidence="3" id="KW-0378">Hydrolase</keyword>
<sequence length="603" mass="63303">MGVFLRHIAGMAAVLSAAAPAVARQAPADIVFTNGYIYSVDSKDHVFRALAVRGGRIAYVGDDGGAASYVGPKTRRIDLKGHMMMPGLVDGHMHPLEGGRNLIGCSLDYLPLTVGAFSDRVRACAADPSFRNASGGLVVRNWFQEAMKPAGTRLTKQVLDGIDATHPIIVRSSFGHSALLNSAALRLAGITAATQAPPGGEIVHDAAGQPTGMLEDEAQNLIAPLEPPPTPEDDVRAAAASLAAMRAQGVTGFLDAWALDQDLAAYAALQRRGALTARAHFAPLVDPAHAADIAGNVRRLKAIAAQYDQGPIGVAPSVTVRNVKLFMDGVITAPAMTGVLLAPYRVNRGTAAAPRWEPGPSAGPAPYFPPAVLGPLLQGLVQAGFDPHMHADGDGAVRIALDGVQAVRAALPQADVRPAIAHDELVDPADRPRFAALGAVPVLSFQWEKQAPDTVEGARDYLGPDRVRDIEPASLLARAGARIAYGSDWPVDPLNEWFALKVGVTRTNAPEAGARYAHPLGDEPGLSRAEVLRAITMNASWELRSDTQTGSLEPGKLADLIILDRNVMQVPADDIAHTKVLVTMVGGRIVYSTGALAPKADGE</sequence>
<dbReference type="InterPro" id="IPR032466">
    <property type="entry name" value="Metal_Hydrolase"/>
</dbReference>
<dbReference type="Pfam" id="PF07969">
    <property type="entry name" value="Amidohydro_3"/>
    <property type="match status" value="1"/>
</dbReference>
<evidence type="ECO:0000313" key="3">
    <source>
        <dbReference type="EMBL" id="MBB2176797.1"/>
    </source>
</evidence>
<feature type="signal peptide" evidence="1">
    <location>
        <begin position="1"/>
        <end position="23"/>
    </location>
</feature>
<dbReference type="EMBL" id="JABEQH010000017">
    <property type="protein sequence ID" value="MBB2176797.1"/>
    <property type="molecule type" value="Genomic_DNA"/>
</dbReference>
<organism evidence="3 4">
    <name type="scientific">Gluconacetobacter johannae</name>
    <dbReference type="NCBI Taxonomy" id="112140"/>
    <lineage>
        <taxon>Bacteria</taxon>
        <taxon>Pseudomonadati</taxon>
        <taxon>Pseudomonadota</taxon>
        <taxon>Alphaproteobacteria</taxon>
        <taxon>Acetobacterales</taxon>
        <taxon>Acetobacteraceae</taxon>
        <taxon>Gluconacetobacter</taxon>
    </lineage>
</organism>
<dbReference type="CDD" id="cd01300">
    <property type="entry name" value="YtcJ_like"/>
    <property type="match status" value="1"/>
</dbReference>
<keyword evidence="1" id="KW-0732">Signal</keyword>
<dbReference type="InterPro" id="IPR033932">
    <property type="entry name" value="YtcJ-like"/>
</dbReference>
<reference evidence="3 4" key="1">
    <citation type="submission" date="2020-04" db="EMBL/GenBank/DDBJ databases">
        <title>Description of novel Gluconacetobacter.</title>
        <authorList>
            <person name="Sombolestani A."/>
        </authorList>
    </citation>
    <scope>NUCLEOTIDE SEQUENCE [LARGE SCALE GENOMIC DNA]</scope>
    <source>
        <strain evidence="3 4">LMG 21312</strain>
    </source>
</reference>
<dbReference type="GO" id="GO:0016810">
    <property type="term" value="F:hydrolase activity, acting on carbon-nitrogen (but not peptide) bonds"/>
    <property type="evidence" value="ECO:0007669"/>
    <property type="project" value="InterPro"/>
</dbReference>
<protein>
    <submittedName>
        <fullName evidence="3">Amidohydrolase</fullName>
    </submittedName>
</protein>
<dbReference type="PANTHER" id="PTHR22642">
    <property type="entry name" value="IMIDAZOLONEPROPIONASE"/>
    <property type="match status" value="1"/>
</dbReference>
<feature type="domain" description="Amidohydrolase 3" evidence="2">
    <location>
        <begin position="77"/>
        <end position="591"/>
    </location>
</feature>
<keyword evidence="4" id="KW-1185">Reference proteome</keyword>
<gene>
    <name evidence="3" type="ORF">HLH21_12835</name>
</gene>
<dbReference type="SUPFAM" id="SSF51556">
    <property type="entry name" value="Metallo-dependent hydrolases"/>
    <property type="match status" value="1"/>
</dbReference>
<evidence type="ECO:0000313" key="4">
    <source>
        <dbReference type="Proteomes" id="UP000561066"/>
    </source>
</evidence>
<dbReference type="Gene3D" id="3.20.20.140">
    <property type="entry name" value="Metal-dependent hydrolases"/>
    <property type="match status" value="1"/>
</dbReference>